<reference evidence="1 2" key="1">
    <citation type="submission" date="2017-06" db="EMBL/GenBank/DDBJ databases">
        <title>Description of Rhodopirellula bahusiensis sp. nov.</title>
        <authorList>
            <person name="Kizina J."/>
            <person name="Harder J."/>
        </authorList>
    </citation>
    <scope>NUCLEOTIDE SEQUENCE [LARGE SCALE GENOMIC DNA]</scope>
    <source>
        <strain evidence="1 2">SWK21</strain>
    </source>
</reference>
<comment type="caution">
    <text evidence="1">The sequence shown here is derived from an EMBL/GenBank/DDBJ whole genome shotgun (WGS) entry which is preliminary data.</text>
</comment>
<dbReference type="Proteomes" id="UP000225740">
    <property type="component" value="Unassembled WGS sequence"/>
</dbReference>
<accession>A0A2G1WEE9</accession>
<gene>
    <name evidence="1" type="ORF">CEE69_01890</name>
</gene>
<protein>
    <submittedName>
        <fullName evidence="1">Uncharacterized protein</fullName>
    </submittedName>
</protein>
<evidence type="ECO:0000313" key="1">
    <source>
        <dbReference type="EMBL" id="PHQ37129.1"/>
    </source>
</evidence>
<dbReference type="EMBL" id="NIZW01000001">
    <property type="protein sequence ID" value="PHQ37129.1"/>
    <property type="molecule type" value="Genomic_DNA"/>
</dbReference>
<proteinExistence type="predicted"/>
<sequence>MVACRERVVRQIGAEFAQVFAAANFAWHRPVSSHRSALNDRRIGFRQPLQAVQTDRTAARKWRNDVNLGIFFWLNYTDGQT</sequence>
<keyword evidence="2" id="KW-1185">Reference proteome</keyword>
<organism evidence="1 2">
    <name type="scientific">Rhodopirellula bahusiensis</name>
    <dbReference type="NCBI Taxonomy" id="2014065"/>
    <lineage>
        <taxon>Bacteria</taxon>
        <taxon>Pseudomonadati</taxon>
        <taxon>Planctomycetota</taxon>
        <taxon>Planctomycetia</taxon>
        <taxon>Pirellulales</taxon>
        <taxon>Pirellulaceae</taxon>
        <taxon>Rhodopirellula</taxon>
    </lineage>
</organism>
<name>A0A2G1WEE9_9BACT</name>
<evidence type="ECO:0000313" key="2">
    <source>
        <dbReference type="Proteomes" id="UP000225740"/>
    </source>
</evidence>
<dbReference type="AlphaFoldDB" id="A0A2G1WEE9"/>